<gene>
    <name evidence="1" type="ORF">D5086_008792</name>
</gene>
<evidence type="ECO:0000313" key="2">
    <source>
        <dbReference type="Proteomes" id="UP000309997"/>
    </source>
</evidence>
<evidence type="ECO:0000313" key="1">
    <source>
        <dbReference type="EMBL" id="KAL3597155.1"/>
    </source>
</evidence>
<comment type="caution">
    <text evidence="1">The sequence shown here is derived from an EMBL/GenBank/DDBJ whole genome shotgun (WGS) entry which is preliminary data.</text>
</comment>
<reference evidence="1 2" key="1">
    <citation type="journal article" date="2024" name="Plant Biotechnol. J.">
        <title>Genome and CRISPR/Cas9 system of a widespread forest tree (Populus alba) in the world.</title>
        <authorList>
            <person name="Liu Y.J."/>
            <person name="Jiang P.F."/>
            <person name="Han X.M."/>
            <person name="Li X.Y."/>
            <person name="Wang H.M."/>
            <person name="Wang Y.J."/>
            <person name="Wang X.X."/>
            <person name="Zeng Q.Y."/>
        </authorList>
    </citation>
    <scope>NUCLEOTIDE SEQUENCE [LARGE SCALE GENOMIC DNA]</scope>
    <source>
        <strain evidence="2">cv. PAL-ZL1</strain>
    </source>
</reference>
<sequence>MGRSGSSSKKRKMWLFKRLKMKESWRWRLRFLVSAFKWKRLNIQLSLLDDLLFKIISVLEAIVLAFAIREAIKTFAHIPVVDTYEGSELSTGSSEKKWSASRPSDDNF</sequence>
<protein>
    <submittedName>
        <fullName evidence="1">Uncharacterized protein</fullName>
    </submittedName>
</protein>
<dbReference type="EMBL" id="RCHU02000004">
    <property type="protein sequence ID" value="KAL3597155.1"/>
    <property type="molecule type" value="Genomic_DNA"/>
</dbReference>
<organism evidence="1 2">
    <name type="scientific">Populus alba</name>
    <name type="common">White poplar</name>
    <dbReference type="NCBI Taxonomy" id="43335"/>
    <lineage>
        <taxon>Eukaryota</taxon>
        <taxon>Viridiplantae</taxon>
        <taxon>Streptophyta</taxon>
        <taxon>Embryophyta</taxon>
        <taxon>Tracheophyta</taxon>
        <taxon>Spermatophyta</taxon>
        <taxon>Magnoliopsida</taxon>
        <taxon>eudicotyledons</taxon>
        <taxon>Gunneridae</taxon>
        <taxon>Pentapetalae</taxon>
        <taxon>rosids</taxon>
        <taxon>fabids</taxon>
        <taxon>Malpighiales</taxon>
        <taxon>Salicaceae</taxon>
        <taxon>Saliceae</taxon>
        <taxon>Populus</taxon>
    </lineage>
</organism>
<proteinExistence type="predicted"/>
<name>A0ACC4CGL0_POPAL</name>
<keyword evidence="2" id="KW-1185">Reference proteome</keyword>
<dbReference type="Proteomes" id="UP000309997">
    <property type="component" value="Unassembled WGS sequence"/>
</dbReference>
<accession>A0ACC4CGL0</accession>